<evidence type="ECO:0000256" key="1">
    <source>
        <dbReference type="ARBA" id="ARBA00004651"/>
    </source>
</evidence>
<evidence type="ECO:0000256" key="5">
    <source>
        <dbReference type="ARBA" id="ARBA00023136"/>
    </source>
</evidence>
<evidence type="ECO:0000313" key="7">
    <source>
        <dbReference type="EMBL" id="AFK04284.1"/>
    </source>
</evidence>
<feature type="transmembrane region" description="Helical" evidence="6">
    <location>
        <begin position="395"/>
        <end position="415"/>
    </location>
</feature>
<keyword evidence="4 6" id="KW-1133">Transmembrane helix</keyword>
<feature type="transmembrane region" description="Helical" evidence="6">
    <location>
        <begin position="455"/>
        <end position="472"/>
    </location>
</feature>
<gene>
    <name evidence="7" type="ordered locus">Emtol_3151</name>
</gene>
<dbReference type="PANTHER" id="PTHR30250:SF11">
    <property type="entry name" value="O-ANTIGEN TRANSPORTER-RELATED"/>
    <property type="match status" value="1"/>
</dbReference>
<feature type="transmembrane region" description="Helical" evidence="6">
    <location>
        <begin position="33"/>
        <end position="54"/>
    </location>
</feature>
<dbReference type="InterPro" id="IPR002797">
    <property type="entry name" value="Polysacc_synth"/>
</dbReference>
<name>A0ABN4AQ14_EMTOG</name>
<feature type="transmembrane region" description="Helical" evidence="6">
    <location>
        <begin position="106"/>
        <end position="126"/>
    </location>
</feature>
<organism evidence="7 8">
    <name type="scientific">Emticicia oligotrophica (strain DSM 17448 / CIP 109782 / MTCC 6937 / GPTSA100-15)</name>
    <dbReference type="NCBI Taxonomy" id="929562"/>
    <lineage>
        <taxon>Bacteria</taxon>
        <taxon>Pseudomonadati</taxon>
        <taxon>Bacteroidota</taxon>
        <taxon>Cytophagia</taxon>
        <taxon>Cytophagales</taxon>
        <taxon>Leadbetterellaceae</taxon>
        <taxon>Emticicia</taxon>
    </lineage>
</organism>
<dbReference type="EMBL" id="CP002961">
    <property type="protein sequence ID" value="AFK04284.1"/>
    <property type="molecule type" value="Genomic_DNA"/>
</dbReference>
<feature type="transmembrane region" description="Helical" evidence="6">
    <location>
        <begin position="146"/>
        <end position="165"/>
    </location>
</feature>
<feature type="transmembrane region" description="Helical" evidence="6">
    <location>
        <begin position="177"/>
        <end position="199"/>
    </location>
</feature>
<feature type="transmembrane region" description="Helical" evidence="6">
    <location>
        <begin position="66"/>
        <end position="85"/>
    </location>
</feature>
<feature type="transmembrane region" description="Helical" evidence="6">
    <location>
        <begin position="484"/>
        <end position="501"/>
    </location>
</feature>
<comment type="subcellular location">
    <subcellularLocation>
        <location evidence="1">Cell membrane</location>
        <topology evidence="1">Multi-pass membrane protein</topology>
    </subcellularLocation>
</comment>
<reference evidence="7 8" key="1">
    <citation type="submission" date="2011-07" db="EMBL/GenBank/DDBJ databases">
        <title>The complete genome of chromosome of Emticicia oligotrophica DSM 17448.</title>
        <authorList>
            <consortium name="US DOE Joint Genome Institute (JGI-PGF)"/>
            <person name="Lucas S."/>
            <person name="Han J."/>
            <person name="Lapidus A."/>
            <person name="Bruce D."/>
            <person name="Goodwin L."/>
            <person name="Pitluck S."/>
            <person name="Peters L."/>
            <person name="Kyrpides N."/>
            <person name="Mavromatis K."/>
            <person name="Ivanova N."/>
            <person name="Ovchinnikova G."/>
            <person name="Teshima H."/>
            <person name="Detter J.C."/>
            <person name="Tapia R."/>
            <person name="Han C."/>
            <person name="Land M."/>
            <person name="Hauser L."/>
            <person name="Markowitz V."/>
            <person name="Cheng J.-F."/>
            <person name="Hugenholtz P."/>
            <person name="Woyke T."/>
            <person name="Wu D."/>
            <person name="Tindall B."/>
            <person name="Pomrenke H."/>
            <person name="Brambilla E."/>
            <person name="Klenk H.-P."/>
            <person name="Eisen J.A."/>
        </authorList>
    </citation>
    <scope>NUCLEOTIDE SEQUENCE [LARGE SCALE GENOMIC DNA]</scope>
    <source>
        <strain evidence="7 8">DSM 17448</strain>
    </source>
</reference>
<dbReference type="Proteomes" id="UP000002875">
    <property type="component" value="Chromosome"/>
</dbReference>
<evidence type="ECO:0000256" key="2">
    <source>
        <dbReference type="ARBA" id="ARBA00022475"/>
    </source>
</evidence>
<keyword evidence="3 6" id="KW-0812">Transmembrane</keyword>
<feature type="transmembrane region" description="Helical" evidence="6">
    <location>
        <begin position="328"/>
        <end position="346"/>
    </location>
</feature>
<dbReference type="Pfam" id="PF01943">
    <property type="entry name" value="Polysacc_synt"/>
    <property type="match status" value="1"/>
</dbReference>
<evidence type="ECO:0000313" key="8">
    <source>
        <dbReference type="Proteomes" id="UP000002875"/>
    </source>
</evidence>
<feature type="transmembrane region" description="Helical" evidence="6">
    <location>
        <begin position="205"/>
        <end position="225"/>
    </location>
</feature>
<proteinExistence type="predicted"/>
<keyword evidence="2" id="KW-1003">Cell membrane</keyword>
<feature type="transmembrane region" description="Helical" evidence="6">
    <location>
        <begin position="358"/>
        <end position="383"/>
    </location>
</feature>
<evidence type="ECO:0000256" key="4">
    <source>
        <dbReference type="ARBA" id="ARBA00022989"/>
    </source>
</evidence>
<protein>
    <submittedName>
        <fullName evidence="7">Polysaccharide biosynthesis protein</fullName>
    </submittedName>
</protein>
<feature type="transmembrane region" description="Helical" evidence="6">
    <location>
        <begin position="421"/>
        <end position="443"/>
    </location>
</feature>
<dbReference type="InterPro" id="IPR050833">
    <property type="entry name" value="Poly_Biosynth_Transport"/>
</dbReference>
<dbReference type="PANTHER" id="PTHR30250">
    <property type="entry name" value="PST FAMILY PREDICTED COLANIC ACID TRANSPORTER"/>
    <property type="match status" value="1"/>
</dbReference>
<feature type="transmembrane region" description="Helical" evidence="6">
    <location>
        <begin position="246"/>
        <end position="266"/>
    </location>
</feature>
<evidence type="ECO:0000256" key="3">
    <source>
        <dbReference type="ARBA" id="ARBA00022692"/>
    </source>
</evidence>
<feature type="transmembrane region" description="Helical" evidence="6">
    <location>
        <begin position="286"/>
        <end position="308"/>
    </location>
</feature>
<accession>A0ABN4AQ14</accession>
<keyword evidence="5 6" id="KW-0472">Membrane</keyword>
<sequence length="522" mass="58854">MWFKSEFSKRIFSPKETTLKVVILFMNVIKKQAFLGTIFSYGGVLVGFISQFFLIPHNISEAENGLLAVLLSYMYVLVQLSSLGFNAAGSRFFPHFRDAQKGHKGYLFLGLMTGLIGFAITSIGLFLLKDTIVKNEEHSPLFADNFYLLLPITLATLLFNLLDNYAKNLYDTVTGTFLAQFLQRFLILLALILVVFKWVNFEQFLYLWVLAVGFYVVPMFWKASRLDGFSLKPDFSVMTPAFNREFWFYAFLTILTGFSSMVILYIDKIMLAGISTFKETGIYNTASFFGSVMGMALMAVTKAAQPLIADSFAKNDLQNIHTIYKKSCTTSLIVGCWIFLGIYSNIDNLFQLLPPSYAAGKMVVIIISLGKLFDLATGLNGTILALSKHYVYDTYIMIGLIFITVALNYFLIPIYGMNGAAFALAIATVYYNLARYMVVLLKLKMQPFTSDLGKVLLVALTSWLIIRLLPNLEGNKLMSIMDMGYRSVSLTLLYGVVIYWSKVSPELNGAMKNLWLKMVKIF</sequence>
<evidence type="ECO:0000256" key="6">
    <source>
        <dbReference type="SAM" id="Phobius"/>
    </source>
</evidence>
<keyword evidence="8" id="KW-1185">Reference proteome</keyword>